<protein>
    <submittedName>
        <fullName evidence="2">Uncharacterized protein</fullName>
    </submittedName>
</protein>
<organism evidence="2">
    <name type="scientific">marine sediment metagenome</name>
    <dbReference type="NCBI Taxonomy" id="412755"/>
    <lineage>
        <taxon>unclassified sequences</taxon>
        <taxon>metagenomes</taxon>
        <taxon>ecological metagenomes</taxon>
    </lineage>
</organism>
<reference evidence="2" key="1">
    <citation type="journal article" date="2015" name="Nature">
        <title>Complex archaea that bridge the gap between prokaryotes and eukaryotes.</title>
        <authorList>
            <person name="Spang A."/>
            <person name="Saw J.H."/>
            <person name="Jorgensen S.L."/>
            <person name="Zaremba-Niedzwiedzka K."/>
            <person name="Martijn J."/>
            <person name="Lind A.E."/>
            <person name="van Eijk R."/>
            <person name="Schleper C."/>
            <person name="Guy L."/>
            <person name="Ettema T.J."/>
        </authorList>
    </citation>
    <scope>NUCLEOTIDE SEQUENCE</scope>
</reference>
<gene>
    <name evidence="2" type="ORF">LCGC14_1921850</name>
</gene>
<dbReference type="AlphaFoldDB" id="A0A0F9GDY4"/>
<comment type="caution">
    <text evidence="2">The sequence shown here is derived from an EMBL/GenBank/DDBJ whole genome shotgun (WGS) entry which is preliminary data.</text>
</comment>
<dbReference type="EMBL" id="LAZR01020480">
    <property type="protein sequence ID" value="KKL88721.1"/>
    <property type="molecule type" value="Genomic_DNA"/>
</dbReference>
<sequence>MSHKGDLSMGNKTSEELVGLFLDDLQQFLQDSNPNLGRKSSKRDKFIATIMGKVGRFVCGPERDQEETPANQQSKSKTKQVEAMKDRVLCMEPNEQIRKATNRKGGASMTEEASMQADIELGNPHNMIKEE</sequence>
<proteinExistence type="predicted"/>
<accession>A0A0F9GDY4</accession>
<evidence type="ECO:0000313" key="2">
    <source>
        <dbReference type="EMBL" id="KKL88721.1"/>
    </source>
</evidence>
<feature type="region of interest" description="Disordered" evidence="1">
    <location>
        <begin position="58"/>
        <end position="131"/>
    </location>
</feature>
<evidence type="ECO:0000256" key="1">
    <source>
        <dbReference type="SAM" id="MobiDB-lite"/>
    </source>
</evidence>
<feature type="compositionally biased region" description="Basic and acidic residues" evidence="1">
    <location>
        <begin position="79"/>
        <end position="89"/>
    </location>
</feature>
<name>A0A0F9GDY4_9ZZZZ</name>